<evidence type="ECO:0000259" key="7">
    <source>
        <dbReference type="Pfam" id="PF05140"/>
    </source>
</evidence>
<feature type="transmembrane region" description="Helical" evidence="6">
    <location>
        <begin position="106"/>
        <end position="124"/>
    </location>
</feature>
<feature type="domain" description="ResB-like" evidence="7">
    <location>
        <begin position="100"/>
        <end position="220"/>
    </location>
</feature>
<dbReference type="GO" id="GO:0016020">
    <property type="term" value="C:membrane"/>
    <property type="evidence" value="ECO:0007669"/>
    <property type="project" value="UniProtKB-SubCell"/>
</dbReference>
<keyword evidence="4 6" id="KW-1133">Transmembrane helix</keyword>
<dbReference type="InterPro" id="IPR007816">
    <property type="entry name" value="ResB-like_domain"/>
</dbReference>
<evidence type="ECO:0000256" key="3">
    <source>
        <dbReference type="ARBA" id="ARBA00022748"/>
    </source>
</evidence>
<dbReference type="EMBL" id="FWDO01000004">
    <property type="protein sequence ID" value="SLM17726.1"/>
    <property type="molecule type" value="Genomic_DNA"/>
</dbReference>
<dbReference type="GO" id="GO:0017004">
    <property type="term" value="P:cytochrome complex assembly"/>
    <property type="evidence" value="ECO:0007669"/>
    <property type="project" value="UniProtKB-KW"/>
</dbReference>
<dbReference type="Pfam" id="PF05140">
    <property type="entry name" value="ResB"/>
    <property type="match status" value="2"/>
</dbReference>
<reference evidence="8" key="1">
    <citation type="submission" date="2017-02" db="EMBL/GenBank/DDBJ databases">
        <authorList>
            <person name="Regsiter A."/>
            <person name="William W."/>
        </authorList>
    </citation>
    <scope>NUCLEOTIDE SEQUENCE</scope>
    <source>
        <strain evidence="8">BdmA 4</strain>
    </source>
</reference>
<comment type="subcellular location">
    <subcellularLocation>
        <location evidence="1">Membrane</location>
        <topology evidence="1">Multi-pass membrane protein</topology>
    </subcellularLocation>
</comment>
<dbReference type="InterPro" id="IPR023494">
    <property type="entry name" value="Cyt_c_bgen_Ccs1/CcsB/ResB"/>
</dbReference>
<proteinExistence type="predicted"/>
<dbReference type="PANTHER" id="PTHR31566:SF0">
    <property type="entry name" value="CYTOCHROME C BIOGENESIS PROTEIN CCS1, CHLOROPLASTIC"/>
    <property type="match status" value="1"/>
</dbReference>
<keyword evidence="5 6" id="KW-0472">Membrane</keyword>
<evidence type="ECO:0000313" key="8">
    <source>
        <dbReference type="EMBL" id="SLM17726.1"/>
    </source>
</evidence>
<protein>
    <recommendedName>
        <fullName evidence="7">ResB-like domain-containing protein</fullName>
    </recommendedName>
</protein>
<keyword evidence="3" id="KW-0201">Cytochrome c-type biogenesis</keyword>
<evidence type="ECO:0000256" key="1">
    <source>
        <dbReference type="ARBA" id="ARBA00004141"/>
    </source>
</evidence>
<name>A0A3P3XN57_9SPIR</name>
<feature type="transmembrane region" description="Helical" evidence="6">
    <location>
        <begin position="64"/>
        <end position="86"/>
    </location>
</feature>
<sequence>MKSSFDKVYDALRSIKLAAVLLVLLALLSIAGGIIPQGKTTGFYQLHFPGAGSRIILALGLDHVFSSLLFLLVAAVFAVNLTVCTFHRLTGELSKPRGKRRHGPDILHLGLIILMFGGILTARTRTETLINLRRGESADLPDGAKIVLVDLNYEQYPDGRPKSWESTVVIHRVSAPAPSAANTPAPSTPGGLPQYLIKVNTPLRLKGYSIYQQSWHTEKQVVLKDAMGMSFSLEPGMRGATKDGFVLFMALDNPSLGAAVPASSTPATSSAPAASSDPLPQSAIFLLEEHGKRTVSKAAPGQGIGPFTFDGYIDQSVSGLAVVSDRGYPFVAAGFILVILGVFMTYIRKLKGMLA</sequence>
<evidence type="ECO:0000256" key="6">
    <source>
        <dbReference type="SAM" id="Phobius"/>
    </source>
</evidence>
<feature type="transmembrane region" description="Helical" evidence="6">
    <location>
        <begin position="327"/>
        <end position="347"/>
    </location>
</feature>
<accession>A0A3P3XN57</accession>
<organism evidence="8">
    <name type="scientific">uncultured spirochete</name>
    <dbReference type="NCBI Taxonomy" id="156406"/>
    <lineage>
        <taxon>Bacteria</taxon>
        <taxon>Pseudomonadati</taxon>
        <taxon>Spirochaetota</taxon>
        <taxon>Spirochaetia</taxon>
        <taxon>Spirochaetales</taxon>
        <taxon>environmental samples</taxon>
    </lineage>
</organism>
<feature type="domain" description="ResB-like" evidence="7">
    <location>
        <begin position="16"/>
        <end position="90"/>
    </location>
</feature>
<dbReference type="PANTHER" id="PTHR31566">
    <property type="entry name" value="CYTOCHROME C BIOGENESIS PROTEIN CCS1, CHLOROPLASTIC"/>
    <property type="match status" value="1"/>
</dbReference>
<evidence type="ECO:0000256" key="5">
    <source>
        <dbReference type="ARBA" id="ARBA00023136"/>
    </source>
</evidence>
<dbReference type="AlphaFoldDB" id="A0A3P3XN57"/>
<keyword evidence="2 6" id="KW-0812">Transmembrane</keyword>
<gene>
    <name evidence="8" type="ORF">SPIRO4BDMA_40295</name>
</gene>
<evidence type="ECO:0000256" key="2">
    <source>
        <dbReference type="ARBA" id="ARBA00022692"/>
    </source>
</evidence>
<evidence type="ECO:0000256" key="4">
    <source>
        <dbReference type="ARBA" id="ARBA00022989"/>
    </source>
</evidence>